<evidence type="ECO:0000313" key="2">
    <source>
        <dbReference type="EMBL" id="CAI9537764.1"/>
    </source>
</evidence>
<name>A0ABN9AQM8_9NEOB</name>
<proteinExistence type="predicted"/>
<comment type="caution">
    <text evidence="2">The sequence shown here is derived from an EMBL/GenBank/DDBJ whole genome shotgun (WGS) entry which is preliminary data.</text>
</comment>
<reference evidence="2" key="1">
    <citation type="submission" date="2023-05" db="EMBL/GenBank/DDBJ databases">
        <authorList>
            <person name="Stuckert A."/>
        </authorList>
    </citation>
    <scope>NUCLEOTIDE SEQUENCE</scope>
</reference>
<organism evidence="2 3">
    <name type="scientific">Staurois parvus</name>
    <dbReference type="NCBI Taxonomy" id="386267"/>
    <lineage>
        <taxon>Eukaryota</taxon>
        <taxon>Metazoa</taxon>
        <taxon>Chordata</taxon>
        <taxon>Craniata</taxon>
        <taxon>Vertebrata</taxon>
        <taxon>Euteleostomi</taxon>
        <taxon>Amphibia</taxon>
        <taxon>Batrachia</taxon>
        <taxon>Anura</taxon>
        <taxon>Neobatrachia</taxon>
        <taxon>Ranoidea</taxon>
        <taxon>Ranidae</taxon>
        <taxon>Staurois</taxon>
    </lineage>
</organism>
<protein>
    <submittedName>
        <fullName evidence="2">Uncharacterized protein</fullName>
    </submittedName>
</protein>
<sequence length="96" mass="11208">MGHPGNRGSWGPCVLDHTQKSLIKKPMKGYQGHFMGPPTDPGPLSSARVLKWSVRLWYTLTFRYEHFHQNDRNNIYISVYIYCIFSPNFFLIFSIV</sequence>
<keyword evidence="3" id="KW-1185">Reference proteome</keyword>
<dbReference type="Proteomes" id="UP001162483">
    <property type="component" value="Unassembled WGS sequence"/>
</dbReference>
<dbReference type="EMBL" id="CATNWA010000682">
    <property type="protein sequence ID" value="CAI9537764.1"/>
    <property type="molecule type" value="Genomic_DNA"/>
</dbReference>
<accession>A0ABN9AQM8</accession>
<evidence type="ECO:0000313" key="3">
    <source>
        <dbReference type="Proteomes" id="UP001162483"/>
    </source>
</evidence>
<keyword evidence="1" id="KW-0472">Membrane</keyword>
<keyword evidence="1" id="KW-0812">Transmembrane</keyword>
<feature type="non-terminal residue" evidence="2">
    <location>
        <position position="96"/>
    </location>
</feature>
<keyword evidence="1" id="KW-1133">Transmembrane helix</keyword>
<evidence type="ECO:0000256" key="1">
    <source>
        <dbReference type="SAM" id="Phobius"/>
    </source>
</evidence>
<gene>
    <name evidence="2" type="ORF">SPARVUS_LOCUS1279587</name>
</gene>
<feature type="transmembrane region" description="Helical" evidence="1">
    <location>
        <begin position="75"/>
        <end position="95"/>
    </location>
</feature>